<gene>
    <name evidence="1" type="ORF">OEV98_06270</name>
</gene>
<sequence>MTEITFLAHSRPFQIPKEIEDYNNRMVFEREEDAISFTVQEIDDYWKDKIAGLFTMPYVYEAHGVGNQLFLTYIEKHMELGDVLEIFHVPNQHAFEEYRQKLEEHPEPIEINVRNHTYQTIYGMYQLQHKNWLDELSHRNYHTPYGVTTFVNY</sequence>
<organism evidence="1 2">
    <name type="scientific">Perspicuibacillus lycopersici</name>
    <dbReference type="NCBI Taxonomy" id="1325689"/>
    <lineage>
        <taxon>Bacteria</taxon>
        <taxon>Bacillati</taxon>
        <taxon>Bacillota</taxon>
        <taxon>Bacilli</taxon>
        <taxon>Bacillales</taxon>
        <taxon>Bacillaceae</taxon>
        <taxon>Perspicuibacillus</taxon>
    </lineage>
</organism>
<keyword evidence="2" id="KW-1185">Reference proteome</keyword>
<accession>A0AAE3IRK4</accession>
<proteinExistence type="predicted"/>
<evidence type="ECO:0000313" key="1">
    <source>
        <dbReference type="EMBL" id="MCU9613156.1"/>
    </source>
</evidence>
<dbReference type="Proteomes" id="UP001209318">
    <property type="component" value="Unassembled WGS sequence"/>
</dbReference>
<dbReference type="AlphaFoldDB" id="A0AAE3IRK4"/>
<dbReference type="EMBL" id="JAOUSF010000002">
    <property type="protein sequence ID" value="MCU9613156.1"/>
    <property type="molecule type" value="Genomic_DNA"/>
</dbReference>
<reference evidence="1" key="1">
    <citation type="submission" date="2022-10" db="EMBL/GenBank/DDBJ databases">
        <title>Description of Fervidibacillus gen. nov. in the family Fervidibacillaceae fam. nov. with two species, Fervidibacillus albus sp. nov., and Fervidibacillus halotolerans sp. nov., isolated from tidal flat sediments.</title>
        <authorList>
            <person name="Kwon K.K."/>
            <person name="Yang S.-H."/>
        </authorList>
    </citation>
    <scope>NUCLEOTIDE SEQUENCE</scope>
    <source>
        <strain evidence="1">JCM 19140</strain>
    </source>
</reference>
<evidence type="ECO:0000313" key="2">
    <source>
        <dbReference type="Proteomes" id="UP001209318"/>
    </source>
</evidence>
<dbReference type="RefSeq" id="WP_263072369.1">
    <property type="nucleotide sequence ID" value="NZ_JAOUSF010000002.1"/>
</dbReference>
<protein>
    <submittedName>
        <fullName evidence="1">Uncharacterized protein</fullName>
    </submittedName>
</protein>
<comment type="caution">
    <text evidence="1">The sequence shown here is derived from an EMBL/GenBank/DDBJ whole genome shotgun (WGS) entry which is preliminary data.</text>
</comment>
<name>A0AAE3IRK4_9BACI</name>